<dbReference type="Pfam" id="PF08279">
    <property type="entry name" value="HTH_11"/>
    <property type="match status" value="1"/>
</dbReference>
<evidence type="ECO:0000259" key="3">
    <source>
        <dbReference type="Pfam" id="PF08279"/>
    </source>
</evidence>
<proteinExistence type="predicted"/>
<dbReference type="EMBL" id="VUNA01000005">
    <property type="protein sequence ID" value="MST70426.1"/>
    <property type="molecule type" value="Genomic_DNA"/>
</dbReference>
<dbReference type="InterPro" id="IPR035922">
    <property type="entry name" value="3H_dom_sf"/>
</dbReference>
<dbReference type="InterPro" id="IPR036388">
    <property type="entry name" value="WH-like_DNA-bd_sf"/>
</dbReference>
<accession>A0A6N7XKG3</accession>
<dbReference type="Proteomes" id="UP000469424">
    <property type="component" value="Unassembled WGS sequence"/>
</dbReference>
<feature type="domain" description="Helix-turn-helix type 11" evidence="3">
    <location>
        <begin position="6"/>
        <end position="58"/>
    </location>
</feature>
<dbReference type="Gene3D" id="3.30.1340.20">
    <property type="entry name" value="3H domain"/>
    <property type="match status" value="1"/>
</dbReference>
<dbReference type="InterPro" id="IPR004173">
    <property type="entry name" value="3H_domain"/>
</dbReference>
<keyword evidence="1" id="KW-0533">Nickel</keyword>
<dbReference type="InterPro" id="IPR026043">
    <property type="entry name" value="NadR"/>
</dbReference>
<dbReference type="PANTHER" id="PTHR40068:SF1">
    <property type="entry name" value="TRANSCRIPTION REPRESSOR NIAR-RELATED"/>
    <property type="match status" value="1"/>
</dbReference>
<dbReference type="GO" id="GO:0046872">
    <property type="term" value="F:metal ion binding"/>
    <property type="evidence" value="ECO:0007669"/>
    <property type="project" value="UniProtKB-KW"/>
</dbReference>
<dbReference type="PIRSF" id="PIRSF037847">
    <property type="entry name" value="NiaR"/>
    <property type="match status" value="1"/>
</dbReference>
<feature type="binding site" evidence="1">
    <location>
        <position position="74"/>
    </location>
    <ligand>
        <name>Ni(2+)</name>
        <dbReference type="ChEBI" id="CHEBI:49786"/>
    </ligand>
</feature>
<sequence>MKAAERRDAIIKKLKNSAEPLSGAALAQELGVSRQVIVQDISILRAQGNEVLSTNRGYVLQHSEEASRVFKVIHTEEEIRKEFSIIVDCGGRIRDEFVYHKVYGTMRGELNIRSRLDIENYLKQIREGQSRPLMRATSGYHYHTVTAESREILDMIQNKLEECGFLAPLQDYEPVNFRSQSSL</sequence>
<protein>
    <submittedName>
        <fullName evidence="4">Transcription repressor NadR</fullName>
    </submittedName>
</protein>
<feature type="binding site" evidence="1">
    <location>
        <position position="141"/>
    </location>
    <ligand>
        <name>Ni(2+)</name>
        <dbReference type="ChEBI" id="CHEBI:49786"/>
    </ligand>
</feature>
<feature type="binding site" evidence="1">
    <location>
        <position position="82"/>
    </location>
    <ligand>
        <name>Ni(2+)</name>
        <dbReference type="ChEBI" id="CHEBI:49786"/>
    </ligand>
</feature>
<reference evidence="4 5" key="1">
    <citation type="submission" date="2019-08" db="EMBL/GenBank/DDBJ databases">
        <title>In-depth cultivation of the pig gut microbiome towards novel bacterial diversity and tailored functional studies.</title>
        <authorList>
            <person name="Wylensek D."/>
            <person name="Hitch T.C.A."/>
            <person name="Clavel T."/>
        </authorList>
    </citation>
    <scope>NUCLEOTIDE SEQUENCE [LARGE SCALE GENOMIC DNA]</scope>
    <source>
        <strain evidence="4 5">WCA-MUC-591-APC-4B</strain>
    </source>
</reference>
<feature type="binding site" evidence="1">
    <location>
        <position position="143"/>
    </location>
    <ligand>
        <name>Ni(2+)</name>
        <dbReference type="ChEBI" id="CHEBI:49786"/>
    </ligand>
</feature>
<evidence type="ECO:0000259" key="2">
    <source>
        <dbReference type="Pfam" id="PF02829"/>
    </source>
</evidence>
<name>A0A6N7XKG3_9FIRM</name>
<feature type="domain" description="3H" evidence="2">
    <location>
        <begin position="71"/>
        <end position="166"/>
    </location>
</feature>
<dbReference type="RefSeq" id="WP_154553990.1">
    <property type="nucleotide sequence ID" value="NZ_VUNA01000005.1"/>
</dbReference>
<keyword evidence="1" id="KW-0479">Metal-binding</keyword>
<dbReference type="InterPro" id="IPR036390">
    <property type="entry name" value="WH_DNA-bd_sf"/>
</dbReference>
<comment type="caution">
    <text evidence="4">The sequence shown here is derived from an EMBL/GenBank/DDBJ whole genome shotgun (WGS) entry which is preliminary data.</text>
</comment>
<dbReference type="AlphaFoldDB" id="A0A6N7XKG3"/>
<evidence type="ECO:0000313" key="5">
    <source>
        <dbReference type="Proteomes" id="UP000469424"/>
    </source>
</evidence>
<dbReference type="SUPFAM" id="SSF75500">
    <property type="entry name" value="Putative transcriptional regulator TM1602, C-terminal domain"/>
    <property type="match status" value="1"/>
</dbReference>
<dbReference type="Gene3D" id="1.10.10.10">
    <property type="entry name" value="Winged helix-like DNA-binding domain superfamily/Winged helix DNA-binding domain"/>
    <property type="match status" value="1"/>
</dbReference>
<evidence type="ECO:0000256" key="1">
    <source>
        <dbReference type="PIRSR" id="PIRSR037847-1"/>
    </source>
</evidence>
<organism evidence="4 5">
    <name type="scientific">Mogibacterium kristiansenii</name>
    <dbReference type="NCBI Taxonomy" id="2606708"/>
    <lineage>
        <taxon>Bacteria</taxon>
        <taxon>Bacillati</taxon>
        <taxon>Bacillota</taxon>
        <taxon>Clostridia</taxon>
        <taxon>Peptostreptococcales</taxon>
        <taxon>Anaerovoracaceae</taxon>
        <taxon>Mogibacterium</taxon>
    </lineage>
</organism>
<evidence type="ECO:0000313" key="4">
    <source>
        <dbReference type="EMBL" id="MST70426.1"/>
    </source>
</evidence>
<gene>
    <name evidence="4" type="ORF">FYJ65_03575</name>
</gene>
<dbReference type="SUPFAM" id="SSF46785">
    <property type="entry name" value="Winged helix' DNA-binding domain"/>
    <property type="match status" value="1"/>
</dbReference>
<keyword evidence="5" id="KW-1185">Reference proteome</keyword>
<dbReference type="Pfam" id="PF02829">
    <property type="entry name" value="3H"/>
    <property type="match status" value="1"/>
</dbReference>
<dbReference type="PANTHER" id="PTHR40068">
    <property type="entry name" value="TRANSCRIPTION REPRESSOR NIAR-RELATED"/>
    <property type="match status" value="1"/>
</dbReference>
<dbReference type="InterPro" id="IPR013196">
    <property type="entry name" value="HTH_11"/>
</dbReference>